<gene>
    <name evidence="5" type="ORF">V6N11_081057</name>
</gene>
<evidence type="ECO:0000256" key="3">
    <source>
        <dbReference type="ARBA" id="ARBA00022777"/>
    </source>
</evidence>
<dbReference type="Gene3D" id="3.30.200.20">
    <property type="entry name" value="Phosphorylase Kinase, domain 1"/>
    <property type="match status" value="1"/>
</dbReference>
<evidence type="ECO:0000313" key="5">
    <source>
        <dbReference type="EMBL" id="KAK9000566.1"/>
    </source>
</evidence>
<name>A0ABR2QIR4_9ROSI</name>
<organism evidence="5 6">
    <name type="scientific">Hibiscus sabdariffa</name>
    <name type="common">roselle</name>
    <dbReference type="NCBI Taxonomy" id="183260"/>
    <lineage>
        <taxon>Eukaryota</taxon>
        <taxon>Viridiplantae</taxon>
        <taxon>Streptophyta</taxon>
        <taxon>Embryophyta</taxon>
        <taxon>Tracheophyta</taxon>
        <taxon>Spermatophyta</taxon>
        <taxon>Magnoliopsida</taxon>
        <taxon>eudicotyledons</taxon>
        <taxon>Gunneridae</taxon>
        <taxon>Pentapetalae</taxon>
        <taxon>rosids</taxon>
        <taxon>malvids</taxon>
        <taxon>Malvales</taxon>
        <taxon>Malvaceae</taxon>
        <taxon>Malvoideae</taxon>
        <taxon>Hibiscus</taxon>
    </lineage>
</organism>
<evidence type="ECO:0000256" key="4">
    <source>
        <dbReference type="ARBA" id="ARBA00022840"/>
    </source>
</evidence>
<dbReference type="EMBL" id="JBBPBN010000037">
    <property type="protein sequence ID" value="KAK9000566.1"/>
    <property type="molecule type" value="Genomic_DNA"/>
</dbReference>
<dbReference type="PANTHER" id="PTHR34273">
    <property type="entry name" value="METHYLTHIORIBOSE KINASE"/>
    <property type="match status" value="1"/>
</dbReference>
<sequence>MAFSKFRPLDEESLIRYIKATPSLSSEIGHSYDDTSTKEVLYGNLSFVCIVKQALAYVRCIRESCSMTKERSDFVAKTLKEHGGLWPEHVPPQSTLSDCGRNIPFVSINH</sequence>
<keyword evidence="2" id="KW-0547">Nucleotide-binding</keyword>
<keyword evidence="4" id="KW-0067">ATP-binding</keyword>
<protein>
    <submittedName>
        <fullName evidence="5">Uncharacterized protein</fullName>
    </submittedName>
</protein>
<keyword evidence="3" id="KW-0418">Kinase</keyword>
<keyword evidence="1" id="KW-0808">Transferase</keyword>
<proteinExistence type="predicted"/>
<comment type="caution">
    <text evidence="5">The sequence shown here is derived from an EMBL/GenBank/DDBJ whole genome shotgun (WGS) entry which is preliminary data.</text>
</comment>
<reference evidence="5 6" key="1">
    <citation type="journal article" date="2024" name="G3 (Bethesda)">
        <title>Genome assembly of Hibiscus sabdariffa L. provides insights into metabolisms of medicinal natural products.</title>
        <authorList>
            <person name="Kim T."/>
        </authorList>
    </citation>
    <scope>NUCLEOTIDE SEQUENCE [LARGE SCALE GENOMIC DNA]</scope>
    <source>
        <strain evidence="5">TK-2024</strain>
        <tissue evidence="5">Old leaves</tissue>
    </source>
</reference>
<evidence type="ECO:0000313" key="6">
    <source>
        <dbReference type="Proteomes" id="UP001396334"/>
    </source>
</evidence>
<dbReference type="PANTHER" id="PTHR34273:SF2">
    <property type="entry name" value="METHYLTHIORIBOSE KINASE"/>
    <property type="match status" value="1"/>
</dbReference>
<keyword evidence="6" id="KW-1185">Reference proteome</keyword>
<accession>A0ABR2QIR4</accession>
<dbReference type="Proteomes" id="UP001396334">
    <property type="component" value="Unassembled WGS sequence"/>
</dbReference>
<evidence type="ECO:0000256" key="2">
    <source>
        <dbReference type="ARBA" id="ARBA00022741"/>
    </source>
</evidence>
<evidence type="ECO:0000256" key="1">
    <source>
        <dbReference type="ARBA" id="ARBA00022679"/>
    </source>
</evidence>